<evidence type="ECO:0000256" key="1">
    <source>
        <dbReference type="SAM" id="MobiDB-lite"/>
    </source>
</evidence>
<protein>
    <submittedName>
        <fullName evidence="2">Uncharacterized protein</fullName>
    </submittedName>
</protein>
<organism evidence="2 3">
    <name type="scientific">Brachionus plicatilis</name>
    <name type="common">Marine rotifer</name>
    <name type="synonym">Brachionus muelleri</name>
    <dbReference type="NCBI Taxonomy" id="10195"/>
    <lineage>
        <taxon>Eukaryota</taxon>
        <taxon>Metazoa</taxon>
        <taxon>Spiralia</taxon>
        <taxon>Gnathifera</taxon>
        <taxon>Rotifera</taxon>
        <taxon>Eurotatoria</taxon>
        <taxon>Monogononta</taxon>
        <taxon>Pseudotrocha</taxon>
        <taxon>Ploima</taxon>
        <taxon>Brachionidae</taxon>
        <taxon>Brachionus</taxon>
    </lineage>
</organism>
<reference evidence="2 3" key="1">
    <citation type="journal article" date="2018" name="Sci. Rep.">
        <title>Genomic signatures of local adaptation to the degree of environmental predictability in rotifers.</title>
        <authorList>
            <person name="Franch-Gras L."/>
            <person name="Hahn C."/>
            <person name="Garcia-Roger E.M."/>
            <person name="Carmona M.J."/>
            <person name="Serra M."/>
            <person name="Gomez A."/>
        </authorList>
    </citation>
    <scope>NUCLEOTIDE SEQUENCE [LARGE SCALE GENOMIC DNA]</scope>
    <source>
        <strain evidence="2">HYR1</strain>
    </source>
</reference>
<name>A0A3M7QV61_BRAPC</name>
<gene>
    <name evidence="2" type="ORF">BpHYR1_021323</name>
</gene>
<feature type="region of interest" description="Disordered" evidence="1">
    <location>
        <begin position="46"/>
        <end position="67"/>
    </location>
</feature>
<sequence length="67" mass="8173">MNRKAKYATENKTILNKKIRIDYSMETGSNFYDQARGSSQDFYQSSRSIMRNRYRPEERNESRHRFN</sequence>
<comment type="caution">
    <text evidence="2">The sequence shown here is derived from an EMBL/GenBank/DDBJ whole genome shotgun (WGS) entry which is preliminary data.</text>
</comment>
<proteinExistence type="predicted"/>
<dbReference type="Proteomes" id="UP000276133">
    <property type="component" value="Unassembled WGS sequence"/>
</dbReference>
<evidence type="ECO:0000313" key="3">
    <source>
        <dbReference type="Proteomes" id="UP000276133"/>
    </source>
</evidence>
<dbReference type="AlphaFoldDB" id="A0A3M7QV61"/>
<dbReference type="EMBL" id="REGN01005045">
    <property type="protein sequence ID" value="RNA15099.1"/>
    <property type="molecule type" value="Genomic_DNA"/>
</dbReference>
<feature type="compositionally biased region" description="Basic and acidic residues" evidence="1">
    <location>
        <begin position="54"/>
        <end position="67"/>
    </location>
</feature>
<keyword evidence="3" id="KW-1185">Reference proteome</keyword>
<accession>A0A3M7QV61</accession>
<evidence type="ECO:0000313" key="2">
    <source>
        <dbReference type="EMBL" id="RNA15099.1"/>
    </source>
</evidence>